<dbReference type="Pfam" id="PF00011">
    <property type="entry name" value="HSP20"/>
    <property type="match status" value="1"/>
</dbReference>
<dbReference type="RefSeq" id="WP_030428015.1">
    <property type="nucleotide sequence ID" value="NZ_JOEF01000003.1"/>
</dbReference>
<gene>
    <name evidence="4" type="ORF">SAMN04489726_5904</name>
</gene>
<evidence type="ECO:0000313" key="5">
    <source>
        <dbReference type="Proteomes" id="UP000183376"/>
    </source>
</evidence>
<dbReference type="AlphaFoldDB" id="A0A1H0A7Y2"/>
<dbReference type="InterPro" id="IPR008978">
    <property type="entry name" value="HSP20-like_chaperone"/>
</dbReference>
<proteinExistence type="inferred from homology"/>
<dbReference type="PROSITE" id="PS01031">
    <property type="entry name" value="SHSP"/>
    <property type="match status" value="1"/>
</dbReference>
<protein>
    <submittedName>
        <fullName evidence="4">HSP20 family protein</fullName>
    </submittedName>
</protein>
<evidence type="ECO:0000256" key="2">
    <source>
        <dbReference type="RuleBase" id="RU003616"/>
    </source>
</evidence>
<dbReference type="Proteomes" id="UP000183376">
    <property type="component" value="Chromosome I"/>
</dbReference>
<dbReference type="SUPFAM" id="SSF49764">
    <property type="entry name" value="HSP20-like chaperones"/>
    <property type="match status" value="1"/>
</dbReference>
<dbReference type="STRING" id="211114.SAMN04489726_5904"/>
<name>A0A1H0A7Y2_ALLAB</name>
<reference evidence="4 5" key="1">
    <citation type="submission" date="2016-10" db="EMBL/GenBank/DDBJ databases">
        <authorList>
            <person name="de Groot N.N."/>
        </authorList>
    </citation>
    <scope>NUCLEOTIDE SEQUENCE [LARGE SCALE GENOMIC DNA]</scope>
    <source>
        <strain evidence="4 5">DSM 44149</strain>
    </source>
</reference>
<evidence type="ECO:0000256" key="1">
    <source>
        <dbReference type="PROSITE-ProRule" id="PRU00285"/>
    </source>
</evidence>
<sequence>MALAVRDPFTSLIKQLDTDFDLLTRRAFGVNNRAGAFVPPADVHRDGEDVVITLELPGVDITNGVDVEVSERKLTVSGRREAGPEDGAVFRELRGGEFRREFRLPEGVTGDNVEADYDRGLLRVRVRGVVRKPVEPAKIKIRGIDPADTAS</sequence>
<accession>A0A1H0A7Y2</accession>
<dbReference type="PANTHER" id="PTHR11527">
    <property type="entry name" value="HEAT-SHOCK PROTEIN 20 FAMILY MEMBER"/>
    <property type="match status" value="1"/>
</dbReference>
<dbReference type="InterPro" id="IPR002068">
    <property type="entry name" value="A-crystallin/Hsp20_dom"/>
</dbReference>
<dbReference type="InterPro" id="IPR031107">
    <property type="entry name" value="Small_HSP"/>
</dbReference>
<dbReference type="Gene3D" id="2.60.40.790">
    <property type="match status" value="1"/>
</dbReference>
<comment type="similarity">
    <text evidence="1 2">Belongs to the small heat shock protein (HSP20) family.</text>
</comment>
<evidence type="ECO:0000259" key="3">
    <source>
        <dbReference type="PROSITE" id="PS01031"/>
    </source>
</evidence>
<dbReference type="eggNOG" id="COG0071">
    <property type="taxonomic scope" value="Bacteria"/>
</dbReference>
<keyword evidence="5" id="KW-1185">Reference proteome</keyword>
<organism evidence="4 5">
    <name type="scientific">Allokutzneria albata</name>
    <name type="common">Kibdelosporangium albatum</name>
    <dbReference type="NCBI Taxonomy" id="211114"/>
    <lineage>
        <taxon>Bacteria</taxon>
        <taxon>Bacillati</taxon>
        <taxon>Actinomycetota</taxon>
        <taxon>Actinomycetes</taxon>
        <taxon>Pseudonocardiales</taxon>
        <taxon>Pseudonocardiaceae</taxon>
        <taxon>Allokutzneria</taxon>
    </lineage>
</organism>
<dbReference type="OrthoDB" id="3855217at2"/>
<evidence type="ECO:0000313" key="4">
    <source>
        <dbReference type="EMBL" id="SDN29063.1"/>
    </source>
</evidence>
<feature type="domain" description="SHSP" evidence="3">
    <location>
        <begin position="32"/>
        <end position="142"/>
    </location>
</feature>
<dbReference type="EMBL" id="LT629701">
    <property type="protein sequence ID" value="SDN29063.1"/>
    <property type="molecule type" value="Genomic_DNA"/>
</dbReference>
<dbReference type="CDD" id="cd06464">
    <property type="entry name" value="ACD_sHsps-like"/>
    <property type="match status" value="1"/>
</dbReference>